<evidence type="ECO:0000256" key="8">
    <source>
        <dbReference type="RuleBase" id="RU003369"/>
    </source>
</evidence>
<accession>A0AAU9KAZ3</accession>
<dbReference type="InterPro" id="IPR036291">
    <property type="entry name" value="NAD(P)-bd_dom_sf"/>
</dbReference>
<keyword evidence="9" id="KW-0816">Tricarboxylic acid cycle</keyword>
<dbReference type="GO" id="GO:0006099">
    <property type="term" value="P:tricarboxylic acid cycle"/>
    <property type="evidence" value="ECO:0007669"/>
    <property type="project" value="UniProtKB-KW"/>
</dbReference>
<comment type="caution">
    <text evidence="12">The sequence shown here is derived from an EMBL/GenBank/DDBJ whole genome shotgun (WGS) entry which is preliminary data.</text>
</comment>
<dbReference type="InterPro" id="IPR011274">
    <property type="entry name" value="Malate_DH_NAD-dep_euk"/>
</dbReference>
<dbReference type="CDD" id="cd01336">
    <property type="entry name" value="MDH_cytoplasmic_cytosolic"/>
    <property type="match status" value="1"/>
</dbReference>
<dbReference type="EC" id="1.1.1.37" evidence="2 9"/>
<sequence>MEGGAVKVVVTGAAGQIGYSILPMICSGHMLGANTHIDLGLLDIPQCEEALRGVVMELQDCSYPLITQIRHGSDPREILRDADIIIFLGGFPRKAGMERKELLQRNCNIFKEQGAALNEVGKQTTLCLVVANPANTNCLILSHFAPNIPRKNFSAMTRLDHNRSMHQIAARAGVHSSAVKNVIIWGNHSSTQYPDVNHGTVNGHPIKQTLNDDAWLHGEFITTVQRRGAAIIEARKLSSAMSAAKAAVDHVRTWVQGTPEGEHVSMAVLSDGSYGIDEGLCYSYPVTCANKEWHVVQGLHIDEFSREKMELTKRELIEERDEALS</sequence>
<keyword evidence="3 8" id="KW-0560">Oxidoreductase</keyword>
<reference evidence="12" key="1">
    <citation type="submission" date="2021-09" db="EMBL/GenBank/DDBJ databases">
        <authorList>
            <consortium name="AG Swart"/>
            <person name="Singh M."/>
            <person name="Singh A."/>
            <person name="Seah K."/>
            <person name="Emmerich C."/>
        </authorList>
    </citation>
    <scope>NUCLEOTIDE SEQUENCE</scope>
    <source>
        <strain evidence="12">ATCC30299</strain>
    </source>
</reference>
<feature type="binding site" evidence="7">
    <location>
        <begin position="130"/>
        <end position="132"/>
    </location>
    <ligand>
        <name>NAD(+)</name>
        <dbReference type="ChEBI" id="CHEBI:57540"/>
    </ligand>
</feature>
<keyword evidence="4 7" id="KW-0520">NAD</keyword>
<evidence type="ECO:0000256" key="7">
    <source>
        <dbReference type="PIRSR" id="PIRSR000102-3"/>
    </source>
</evidence>
<dbReference type="AlphaFoldDB" id="A0AAU9KAZ3"/>
<dbReference type="InterPro" id="IPR022383">
    <property type="entry name" value="Lactate/malate_DH_C"/>
</dbReference>
<gene>
    <name evidence="12" type="ORF">BSTOLATCC_MIC61231</name>
</gene>
<dbReference type="InterPro" id="IPR015955">
    <property type="entry name" value="Lactate_DH/Glyco_Ohase_4_C"/>
</dbReference>
<evidence type="ECO:0000259" key="10">
    <source>
        <dbReference type="Pfam" id="PF00056"/>
    </source>
</evidence>
<evidence type="ECO:0000256" key="6">
    <source>
        <dbReference type="PIRSR" id="PIRSR000102-2"/>
    </source>
</evidence>
<evidence type="ECO:0000256" key="1">
    <source>
        <dbReference type="ARBA" id="ARBA00009613"/>
    </source>
</evidence>
<dbReference type="GO" id="GO:0030060">
    <property type="term" value="F:L-malate dehydrogenase (NAD+) activity"/>
    <property type="evidence" value="ECO:0007669"/>
    <property type="project" value="UniProtKB-EC"/>
</dbReference>
<evidence type="ECO:0000256" key="5">
    <source>
        <dbReference type="PIRSR" id="PIRSR000102-1"/>
    </source>
</evidence>
<dbReference type="NCBIfam" id="NF003916">
    <property type="entry name" value="PRK05442.1"/>
    <property type="match status" value="1"/>
</dbReference>
<feature type="binding site" evidence="6">
    <location>
        <position position="163"/>
    </location>
    <ligand>
        <name>substrate</name>
    </ligand>
</feature>
<dbReference type="PANTHER" id="PTHR23382">
    <property type="entry name" value="MALATE DEHYDROGENASE"/>
    <property type="match status" value="1"/>
</dbReference>
<dbReference type="SUPFAM" id="SSF56327">
    <property type="entry name" value="LDH C-terminal domain-like"/>
    <property type="match status" value="1"/>
</dbReference>
<dbReference type="Gene3D" id="3.90.110.10">
    <property type="entry name" value="Lactate dehydrogenase/glycoside hydrolase, family 4, C-terminal"/>
    <property type="match status" value="1"/>
</dbReference>
<dbReference type="NCBIfam" id="TIGR01759">
    <property type="entry name" value="MalateDH-SF1"/>
    <property type="match status" value="1"/>
</dbReference>
<evidence type="ECO:0000256" key="4">
    <source>
        <dbReference type="ARBA" id="ARBA00023027"/>
    </source>
</evidence>
<dbReference type="Pfam" id="PF00056">
    <property type="entry name" value="Ldh_1_N"/>
    <property type="match status" value="1"/>
</dbReference>
<dbReference type="SUPFAM" id="SSF51735">
    <property type="entry name" value="NAD(P)-binding Rossmann-fold domains"/>
    <property type="match status" value="1"/>
</dbReference>
<feature type="binding site" evidence="7">
    <location>
        <position position="106"/>
    </location>
    <ligand>
        <name>NAD(+)</name>
        <dbReference type="ChEBI" id="CHEBI:57540"/>
    </ligand>
</feature>
<feature type="binding site" evidence="7">
    <location>
        <position position="43"/>
    </location>
    <ligand>
        <name>NAD(+)</name>
        <dbReference type="ChEBI" id="CHEBI:57540"/>
    </ligand>
</feature>
<dbReference type="FunFam" id="3.40.50.720:FF:000010">
    <property type="entry name" value="Malate dehydrogenase"/>
    <property type="match status" value="1"/>
</dbReference>
<feature type="active site" description="Proton acceptor" evidence="5">
    <location>
        <position position="188"/>
    </location>
</feature>
<evidence type="ECO:0000256" key="2">
    <source>
        <dbReference type="ARBA" id="ARBA00012995"/>
    </source>
</evidence>
<dbReference type="PROSITE" id="PS00068">
    <property type="entry name" value="MDH"/>
    <property type="match status" value="1"/>
</dbReference>
<keyword evidence="13" id="KW-1185">Reference proteome</keyword>
<dbReference type="InterPro" id="IPR001252">
    <property type="entry name" value="Malate_DH_AS"/>
</dbReference>
<evidence type="ECO:0000256" key="9">
    <source>
        <dbReference type="RuleBase" id="RU003405"/>
    </source>
</evidence>
<proteinExistence type="inferred from homology"/>
<evidence type="ECO:0000313" key="12">
    <source>
        <dbReference type="EMBL" id="CAG9334620.1"/>
    </source>
</evidence>
<dbReference type="InterPro" id="IPR001557">
    <property type="entry name" value="L-lactate/malate_DH"/>
</dbReference>
<protein>
    <recommendedName>
        <fullName evidence="2 9">Malate dehydrogenase</fullName>
        <ecNumber evidence="2 9">1.1.1.37</ecNumber>
    </recommendedName>
</protein>
<dbReference type="InterPro" id="IPR001236">
    <property type="entry name" value="Lactate/malate_DH_N"/>
</dbReference>
<feature type="binding site" evidence="6">
    <location>
        <position position="99"/>
    </location>
    <ligand>
        <name>substrate</name>
    </ligand>
</feature>
<dbReference type="Pfam" id="PF02866">
    <property type="entry name" value="Ldh_1_C"/>
    <property type="match status" value="1"/>
</dbReference>
<feature type="domain" description="Lactate/malate dehydrogenase N-terminal" evidence="10">
    <location>
        <begin position="6"/>
        <end position="153"/>
    </location>
</feature>
<dbReference type="Gene3D" id="3.40.50.720">
    <property type="entry name" value="NAD(P)-binding Rossmann-like Domain"/>
    <property type="match status" value="1"/>
</dbReference>
<feature type="domain" description="Lactate/malate dehydrogenase C-terminal" evidence="11">
    <location>
        <begin position="157"/>
        <end position="323"/>
    </location>
</feature>
<evidence type="ECO:0000256" key="3">
    <source>
        <dbReference type="ARBA" id="ARBA00023002"/>
    </source>
</evidence>
<dbReference type="NCBIfam" id="TIGR01758">
    <property type="entry name" value="MDH_euk_cyt"/>
    <property type="match status" value="1"/>
</dbReference>
<comment type="catalytic activity">
    <reaction evidence="9">
        <text>(S)-malate + NAD(+) = oxaloacetate + NADH + H(+)</text>
        <dbReference type="Rhea" id="RHEA:21432"/>
        <dbReference type="ChEBI" id="CHEBI:15378"/>
        <dbReference type="ChEBI" id="CHEBI:15589"/>
        <dbReference type="ChEBI" id="CHEBI:16452"/>
        <dbReference type="ChEBI" id="CHEBI:57540"/>
        <dbReference type="ChEBI" id="CHEBI:57945"/>
        <dbReference type="EC" id="1.1.1.37"/>
    </reaction>
</comment>
<dbReference type="EMBL" id="CAJZBQ010000058">
    <property type="protein sequence ID" value="CAG9334620.1"/>
    <property type="molecule type" value="Genomic_DNA"/>
</dbReference>
<feature type="binding site" evidence="7">
    <location>
        <begin position="12"/>
        <end position="18"/>
    </location>
    <ligand>
        <name>NAD(+)</name>
        <dbReference type="ChEBI" id="CHEBI:57540"/>
    </ligand>
</feature>
<feature type="binding site" evidence="6">
    <location>
        <position position="132"/>
    </location>
    <ligand>
        <name>substrate</name>
    </ligand>
</feature>
<name>A0AAU9KAZ3_9CILI</name>
<dbReference type="InterPro" id="IPR010945">
    <property type="entry name" value="Malate_DH_type2"/>
</dbReference>
<organism evidence="12 13">
    <name type="scientific">Blepharisma stoltei</name>
    <dbReference type="NCBI Taxonomy" id="1481888"/>
    <lineage>
        <taxon>Eukaryota</taxon>
        <taxon>Sar</taxon>
        <taxon>Alveolata</taxon>
        <taxon>Ciliophora</taxon>
        <taxon>Postciliodesmatophora</taxon>
        <taxon>Heterotrichea</taxon>
        <taxon>Heterotrichida</taxon>
        <taxon>Blepharismidae</taxon>
        <taxon>Blepharisma</taxon>
    </lineage>
</organism>
<comment type="similarity">
    <text evidence="1">Belongs to the LDH/MDH superfamily. MDH type 2 family.</text>
</comment>
<dbReference type="Proteomes" id="UP001162131">
    <property type="component" value="Unassembled WGS sequence"/>
</dbReference>
<dbReference type="GO" id="GO:0006108">
    <property type="term" value="P:malate metabolic process"/>
    <property type="evidence" value="ECO:0007669"/>
    <property type="project" value="InterPro"/>
</dbReference>
<evidence type="ECO:0000313" key="13">
    <source>
        <dbReference type="Proteomes" id="UP001162131"/>
    </source>
</evidence>
<evidence type="ECO:0000259" key="11">
    <source>
        <dbReference type="Pfam" id="PF02866"/>
    </source>
</evidence>
<feature type="binding site" evidence="6">
    <location>
        <position position="93"/>
    </location>
    <ligand>
        <name>substrate</name>
    </ligand>
</feature>
<dbReference type="FunFam" id="3.90.110.10:FF:000002">
    <property type="entry name" value="Malate dehydrogenase"/>
    <property type="match status" value="1"/>
</dbReference>
<dbReference type="PIRSF" id="PIRSF000102">
    <property type="entry name" value="Lac_mal_DH"/>
    <property type="match status" value="1"/>
</dbReference>